<dbReference type="Pfam" id="PF16256">
    <property type="entry name" value="DUF4911"/>
    <property type="match status" value="1"/>
</dbReference>
<reference evidence="1" key="1">
    <citation type="journal article" date="2022" name="bioRxiv">
        <title>Thiovibrio frasassiensisgen. nov., sp. nov., an autotrophic, elemental sulfur disproportionating bacterium isolated from sulfidic karst sediment, and proposal of Thiovibrionaceae fam. nov.</title>
        <authorList>
            <person name="Aronson H."/>
            <person name="Thomas C."/>
            <person name="Bhattacharyya M."/>
            <person name="Eckstein S."/>
            <person name="Jensen S."/>
            <person name="Barco R."/>
            <person name="Macalady J."/>
            <person name="Amend J."/>
        </authorList>
    </citation>
    <scope>NUCLEOTIDE SEQUENCE</scope>
    <source>
        <strain evidence="1">RS19-109</strain>
    </source>
</reference>
<organism evidence="1 2">
    <name type="scientific">Thiovibrio frasassiensis</name>
    <dbReference type="NCBI Taxonomy" id="2984131"/>
    <lineage>
        <taxon>Bacteria</taxon>
        <taxon>Pseudomonadati</taxon>
        <taxon>Thermodesulfobacteriota</taxon>
        <taxon>Desulfobulbia</taxon>
        <taxon>Desulfobulbales</taxon>
        <taxon>Thiovibrionaceae</taxon>
        <taxon>Thiovibrio</taxon>
    </lineage>
</organism>
<dbReference type="EMBL" id="JAPHEH010000001">
    <property type="protein sequence ID" value="MDG4476787.1"/>
    <property type="molecule type" value="Genomic_DNA"/>
</dbReference>
<dbReference type="AlphaFoldDB" id="A0A9X4MHM9"/>
<accession>A0A9X4MHM9</accession>
<dbReference type="InterPro" id="IPR032587">
    <property type="entry name" value="DUF4911"/>
</dbReference>
<dbReference type="Proteomes" id="UP001154240">
    <property type="component" value="Unassembled WGS sequence"/>
</dbReference>
<protein>
    <submittedName>
        <fullName evidence="1">DUF4911 domain-containing protein</fullName>
    </submittedName>
</protein>
<proteinExistence type="predicted"/>
<evidence type="ECO:0000313" key="1">
    <source>
        <dbReference type="EMBL" id="MDG4476787.1"/>
    </source>
</evidence>
<evidence type="ECO:0000313" key="2">
    <source>
        <dbReference type="Proteomes" id="UP001154240"/>
    </source>
</evidence>
<reference evidence="1" key="2">
    <citation type="submission" date="2022-10" db="EMBL/GenBank/DDBJ databases">
        <authorList>
            <person name="Aronson H.S."/>
        </authorList>
    </citation>
    <scope>NUCLEOTIDE SEQUENCE</scope>
    <source>
        <strain evidence="1">RS19-109</strain>
    </source>
</reference>
<gene>
    <name evidence="1" type="ORF">OLX77_11540</name>
</gene>
<keyword evidence="2" id="KW-1185">Reference proteome</keyword>
<dbReference type="RefSeq" id="WP_307633752.1">
    <property type="nucleotide sequence ID" value="NZ_JAPHEH010000001.1"/>
</dbReference>
<comment type="caution">
    <text evidence="1">The sequence shown here is derived from an EMBL/GenBank/DDBJ whole genome shotgun (WGS) entry which is preliminary data.</text>
</comment>
<sequence length="72" mass="8485">METSLAKLQFRIDPEQIYFLKFILEAYDNLTIMSTVDQREGVVELKYPSELEEDVLGVVRSMAQRLRLEEFV</sequence>
<name>A0A9X4MHM9_9BACT</name>